<dbReference type="PANTHER" id="PTHR35568:SF1">
    <property type="entry name" value="TRANSCRIPTIONAL REGULATOR DAUR"/>
    <property type="match status" value="1"/>
</dbReference>
<dbReference type="EMBL" id="FQZL01000013">
    <property type="protein sequence ID" value="SHJ19383.1"/>
    <property type="molecule type" value="Genomic_DNA"/>
</dbReference>
<evidence type="ECO:0000313" key="4">
    <source>
        <dbReference type="Proteomes" id="UP000184052"/>
    </source>
</evidence>
<dbReference type="InterPro" id="IPR039446">
    <property type="entry name" value="DauR-like"/>
</dbReference>
<accession>A0A1M6HB81</accession>
<protein>
    <submittedName>
        <fullName evidence="3">Predicted transcriptional regulator YheO, contains PAS and DNA-binding HTH domains</fullName>
    </submittedName>
</protein>
<name>A0A1M6HB81_9FIRM</name>
<reference evidence="3 4" key="1">
    <citation type="submission" date="2016-11" db="EMBL/GenBank/DDBJ databases">
        <authorList>
            <person name="Jaros S."/>
            <person name="Januszkiewicz K."/>
            <person name="Wedrychowicz H."/>
        </authorList>
    </citation>
    <scope>NUCLEOTIDE SEQUENCE [LARGE SCALE GENOMIC DNA]</scope>
    <source>
        <strain evidence="3 4">DSM 17477</strain>
    </source>
</reference>
<dbReference type="Proteomes" id="UP000184052">
    <property type="component" value="Unassembled WGS sequence"/>
</dbReference>
<evidence type="ECO:0000259" key="2">
    <source>
        <dbReference type="Pfam" id="PF13309"/>
    </source>
</evidence>
<sequence length="210" mass="24058">MKDIFKKYIVIGEFISQVMGDNSEVVIHDISSPESSIIWIDKSHISGRKVGDSFTDLSLMILNEKEYEEKNYIVNYEGKGKGGRKFISSTYFIKDDEGTLQGFLCINNDVTDYLEFKEQFGKLEKYFSKTTSDYQEEISAPVSSFSESIIQDVLKTQNISISRMKKKEKIEVVRQMQEKGLFDIKGGASEAARSLEISEPTLYRYLKELS</sequence>
<keyword evidence="4" id="KW-1185">Reference proteome</keyword>
<dbReference type="OrthoDB" id="9796595at2"/>
<proteinExistence type="predicted"/>
<dbReference type="Pfam" id="PF08348">
    <property type="entry name" value="PAS_6"/>
    <property type="match status" value="1"/>
</dbReference>
<organism evidence="3 4">
    <name type="scientific">Dethiosulfatibacter aminovorans DSM 17477</name>
    <dbReference type="NCBI Taxonomy" id="1121476"/>
    <lineage>
        <taxon>Bacteria</taxon>
        <taxon>Bacillati</taxon>
        <taxon>Bacillota</taxon>
        <taxon>Tissierellia</taxon>
        <taxon>Dethiosulfatibacter</taxon>
    </lineage>
</organism>
<dbReference type="RefSeq" id="WP_073049400.1">
    <property type="nucleotide sequence ID" value="NZ_FQZL01000013.1"/>
</dbReference>
<dbReference type="AlphaFoldDB" id="A0A1M6HB81"/>
<evidence type="ECO:0000313" key="3">
    <source>
        <dbReference type="EMBL" id="SHJ19383.1"/>
    </source>
</evidence>
<dbReference type="GO" id="GO:0003677">
    <property type="term" value="F:DNA binding"/>
    <property type="evidence" value="ECO:0007669"/>
    <property type="project" value="UniProtKB-KW"/>
</dbReference>
<dbReference type="InterPro" id="IPR039445">
    <property type="entry name" value="DauR-like_HTH"/>
</dbReference>
<gene>
    <name evidence="3" type="ORF">SAMN02745751_01952</name>
</gene>
<keyword evidence="3" id="KW-0238">DNA-binding</keyword>
<evidence type="ECO:0000259" key="1">
    <source>
        <dbReference type="Pfam" id="PF08348"/>
    </source>
</evidence>
<feature type="domain" description="YheO-like" evidence="1">
    <location>
        <begin position="6"/>
        <end position="117"/>
    </location>
</feature>
<dbReference type="Pfam" id="PF13309">
    <property type="entry name" value="HTH_22"/>
    <property type="match status" value="1"/>
</dbReference>
<dbReference type="InterPro" id="IPR013559">
    <property type="entry name" value="YheO"/>
</dbReference>
<feature type="domain" description="Transcriptional regulator DauR-like HTH" evidence="2">
    <location>
        <begin position="147"/>
        <end position="207"/>
    </location>
</feature>
<dbReference type="PANTHER" id="PTHR35568">
    <property type="entry name" value="TRANSCRIPTIONAL REGULATOR DAUR"/>
    <property type="match status" value="1"/>
</dbReference>